<dbReference type="InterPro" id="IPR011989">
    <property type="entry name" value="ARM-like"/>
</dbReference>
<dbReference type="GO" id="GO:0005737">
    <property type="term" value="C:cytoplasm"/>
    <property type="evidence" value="ECO:0007669"/>
    <property type="project" value="TreeGrafter"/>
</dbReference>
<reference evidence="4 5" key="1">
    <citation type="submission" date="2022-05" db="EMBL/GenBank/DDBJ databases">
        <authorList>
            <consortium name="Genoscope - CEA"/>
            <person name="William W."/>
        </authorList>
    </citation>
    <scope>NUCLEOTIDE SEQUENCE [LARGE SCALE GENOMIC DNA]</scope>
</reference>
<comment type="caution">
    <text evidence="4">The sequence shown here is derived from an EMBL/GenBank/DDBJ whole genome shotgun (WGS) entry which is preliminary data.</text>
</comment>
<dbReference type="Proteomes" id="UP001159428">
    <property type="component" value="Unassembled WGS sequence"/>
</dbReference>
<dbReference type="GO" id="GO:0036503">
    <property type="term" value="P:ERAD pathway"/>
    <property type="evidence" value="ECO:0007669"/>
    <property type="project" value="TreeGrafter"/>
</dbReference>
<feature type="domain" description="Dynein axonemal assembly factor 5 TPR repeats" evidence="3">
    <location>
        <begin position="271"/>
        <end position="459"/>
    </location>
</feature>
<accession>A0AAU9X366</accession>
<dbReference type="InterPro" id="IPR057978">
    <property type="entry name" value="TPR_DAAF5"/>
</dbReference>
<proteinExistence type="predicted"/>
<keyword evidence="1" id="KW-0677">Repeat</keyword>
<dbReference type="PROSITE" id="PS50077">
    <property type="entry name" value="HEAT_REPEAT"/>
    <property type="match status" value="1"/>
</dbReference>
<evidence type="ECO:0000259" key="3">
    <source>
        <dbReference type="Pfam" id="PF25757"/>
    </source>
</evidence>
<organism evidence="4 5">
    <name type="scientific">Pocillopora meandrina</name>
    <dbReference type="NCBI Taxonomy" id="46732"/>
    <lineage>
        <taxon>Eukaryota</taxon>
        <taxon>Metazoa</taxon>
        <taxon>Cnidaria</taxon>
        <taxon>Anthozoa</taxon>
        <taxon>Hexacorallia</taxon>
        <taxon>Scleractinia</taxon>
        <taxon>Astrocoeniina</taxon>
        <taxon>Pocilloporidae</taxon>
        <taxon>Pocillopora</taxon>
    </lineage>
</organism>
<dbReference type="PANTHER" id="PTHR23346">
    <property type="entry name" value="TRANSLATIONAL ACTIVATOR GCN1-RELATED"/>
    <property type="match status" value="1"/>
</dbReference>
<dbReference type="Gene3D" id="1.25.10.10">
    <property type="entry name" value="Leucine-rich Repeat Variant"/>
    <property type="match status" value="2"/>
</dbReference>
<dbReference type="InterPro" id="IPR016024">
    <property type="entry name" value="ARM-type_fold"/>
</dbReference>
<keyword evidence="5" id="KW-1185">Reference proteome</keyword>
<dbReference type="Pfam" id="PF25757">
    <property type="entry name" value="TPR_DNAAF5"/>
    <property type="match status" value="1"/>
</dbReference>
<sequence length="778" mass="87682">MADKSVSDILDLLCSHVKLERDRGLQALEGKLKDTSNFTSDIQQVEDLQNSLIELVTSTDGAWETRHGGLTGSKTFILNNLGSDDFCETLRKKALKLMHDDEARVRIASGEVLGALCSMKGTGVFVACCDEILKNVGENLERRLPDPEEVAEGLVHKLTGSEKETGEEKYKKTDAAQIFHDTAGWKHLETSMRCLQSVIEGCGRAFNEYITQDLLDLIFQALNHTNRFVRETGYQLCASLVSLGRKQDESSEGTESVMIDVKENAILKHGDQFSDYLKKGLSDNWSQVRLAASVATRQFFQTLPNKESRERFFPKVLPAMCLNRYYVAEGVRIYSQQSWKMIVGTEGKHLVEKYITETVEFYISQTKADNHAVREAACACIAELGTKVSQDSLRSHVSELLQALVFCFKDDSWPVRDAACVACGNFVLCFPQECSSSMDELYPLFFENLSDSIPSVRQGAAVSLSNVVKAYGETALNIVIKRVTEGLQGIERQEATTEKYTGVEKGPATFGVIKRLRDNDMELHTNRQVPLFAKKNYYCAIWTDCELVVLRYHKVYRFFGIFGSLVLKLLKGKLIIENSFPHSPSCVDLVAELSTNPKAHKEVTTLMPLVAEAAHYKHYTQHLHLLETVCTQLPVIAKGVGKNQFKRHFELFIDSIFYSLKSDNALTSTAASECLSQLSSLLGPSILRGRIEMHNPRGQRVIDCSNIRLIILCTRFNSDNIRLMYSEDNFHVFAPANINIHPRSAIGRQNYRFQFPLIVENSTWRRNRCCSFVYSSYI</sequence>
<evidence type="ECO:0000256" key="2">
    <source>
        <dbReference type="PROSITE-ProRule" id="PRU00103"/>
    </source>
</evidence>
<evidence type="ECO:0000313" key="4">
    <source>
        <dbReference type="EMBL" id="CAH3133821.1"/>
    </source>
</evidence>
<dbReference type="GO" id="GO:0005634">
    <property type="term" value="C:nucleus"/>
    <property type="evidence" value="ECO:0007669"/>
    <property type="project" value="TreeGrafter"/>
</dbReference>
<gene>
    <name evidence="4" type="ORF">PMEA_00015561</name>
</gene>
<dbReference type="SUPFAM" id="SSF48371">
    <property type="entry name" value="ARM repeat"/>
    <property type="match status" value="1"/>
</dbReference>
<evidence type="ECO:0000313" key="5">
    <source>
        <dbReference type="Proteomes" id="UP001159428"/>
    </source>
</evidence>
<dbReference type="InterPro" id="IPR021133">
    <property type="entry name" value="HEAT_type_2"/>
</dbReference>
<protein>
    <recommendedName>
        <fullName evidence="3">Dynein axonemal assembly factor 5 TPR repeats domain-containing protein</fullName>
    </recommendedName>
</protein>
<dbReference type="GO" id="GO:0060090">
    <property type="term" value="F:molecular adaptor activity"/>
    <property type="evidence" value="ECO:0007669"/>
    <property type="project" value="TreeGrafter"/>
</dbReference>
<dbReference type="PANTHER" id="PTHR23346:SF19">
    <property type="entry name" value="PROTEASOME ADAPTER AND SCAFFOLD PROTEIN ECM29"/>
    <property type="match status" value="1"/>
</dbReference>
<dbReference type="EMBL" id="CALNXJ010000028">
    <property type="protein sequence ID" value="CAH3133821.1"/>
    <property type="molecule type" value="Genomic_DNA"/>
</dbReference>
<evidence type="ECO:0000256" key="1">
    <source>
        <dbReference type="ARBA" id="ARBA00022737"/>
    </source>
</evidence>
<feature type="repeat" description="HEAT" evidence="2">
    <location>
        <begin position="441"/>
        <end position="477"/>
    </location>
</feature>
<dbReference type="AlphaFoldDB" id="A0AAU9X366"/>
<name>A0AAU9X366_9CNID</name>